<proteinExistence type="predicted"/>
<keyword evidence="3" id="KW-0804">Transcription</keyword>
<dbReference type="PANTHER" id="PTHR44846">
    <property type="entry name" value="MANNOSYL-D-GLYCERATE TRANSPORT/METABOLISM SYSTEM REPRESSOR MNGR-RELATED"/>
    <property type="match status" value="1"/>
</dbReference>
<dbReference type="PANTHER" id="PTHR44846:SF1">
    <property type="entry name" value="MANNOSYL-D-GLYCERATE TRANSPORT_METABOLISM SYSTEM REPRESSOR MNGR-RELATED"/>
    <property type="match status" value="1"/>
</dbReference>
<gene>
    <name evidence="5" type="ORF">AKL17_3369</name>
</gene>
<dbReference type="InterPro" id="IPR000524">
    <property type="entry name" value="Tscrpt_reg_HTH_GntR"/>
</dbReference>
<dbReference type="Pfam" id="PF00392">
    <property type="entry name" value="GntR"/>
    <property type="match status" value="1"/>
</dbReference>
<evidence type="ECO:0000256" key="3">
    <source>
        <dbReference type="ARBA" id="ARBA00023163"/>
    </source>
</evidence>
<dbReference type="GO" id="GO:0045892">
    <property type="term" value="P:negative regulation of DNA-templated transcription"/>
    <property type="evidence" value="ECO:0007669"/>
    <property type="project" value="TreeGrafter"/>
</dbReference>
<dbReference type="InterPro" id="IPR036390">
    <property type="entry name" value="WH_DNA-bd_sf"/>
</dbReference>
<dbReference type="PATRIC" id="fig|1335048.3.peg.3499"/>
<accession>A0A159Z5Q1</accession>
<keyword evidence="1" id="KW-0805">Transcription regulation</keyword>
<dbReference type="RefSeq" id="WP_066815237.1">
    <property type="nucleotide sequence ID" value="NZ_CP012661.1"/>
</dbReference>
<dbReference type="SMART" id="SM00866">
    <property type="entry name" value="UTRA"/>
    <property type="match status" value="1"/>
</dbReference>
<dbReference type="SMART" id="SM00345">
    <property type="entry name" value="HTH_GNTR"/>
    <property type="match status" value="1"/>
</dbReference>
<keyword evidence="6" id="KW-1185">Reference proteome</keyword>
<dbReference type="KEGG" id="daa:AKL17_3369"/>
<evidence type="ECO:0000259" key="4">
    <source>
        <dbReference type="PROSITE" id="PS50949"/>
    </source>
</evidence>
<dbReference type="Gene3D" id="1.10.10.10">
    <property type="entry name" value="Winged helix-like DNA-binding domain superfamily/Winged helix DNA-binding domain"/>
    <property type="match status" value="1"/>
</dbReference>
<reference evidence="5 6" key="1">
    <citation type="submission" date="2015-09" db="EMBL/GenBank/DDBJ databases">
        <title>Complete genome sequence of Defluviimonas alba cai42t isolated from an oilfield in Xinjiang.</title>
        <authorList>
            <person name="Geng S."/>
            <person name="Pan X."/>
            <person name="Wu X."/>
        </authorList>
    </citation>
    <scope>NUCLEOTIDE SEQUENCE [LARGE SCALE GENOMIC DNA]</scope>
    <source>
        <strain evidence="6">cai42</strain>
    </source>
</reference>
<dbReference type="InterPro" id="IPR036388">
    <property type="entry name" value="WH-like_DNA-bd_sf"/>
</dbReference>
<protein>
    <submittedName>
        <fullName evidence="5">Phosphonates metabolism transcriptional regulator PhnF</fullName>
    </submittedName>
</protein>
<dbReference type="InterPro" id="IPR028978">
    <property type="entry name" value="Chorismate_lyase_/UTRA_dom_sf"/>
</dbReference>
<dbReference type="Pfam" id="PF07702">
    <property type="entry name" value="UTRA"/>
    <property type="match status" value="1"/>
</dbReference>
<dbReference type="PRINTS" id="PR00035">
    <property type="entry name" value="HTHGNTR"/>
</dbReference>
<dbReference type="Proteomes" id="UP000076128">
    <property type="component" value="Chromosome"/>
</dbReference>
<dbReference type="SUPFAM" id="SSF64288">
    <property type="entry name" value="Chorismate lyase-like"/>
    <property type="match status" value="1"/>
</dbReference>
<sequence length="249" mass="27027">MGRDNWKIIRDRISADISGGQLEPGMQLPTESQLCQTFQAGRHSVRRAVAALAVEGKLRVEQGRGTFVQAAPLISYHIGRRTRFRQNLLEQGVSPAGEQLADSIVVAPAAVAAALSLPEGSAVHRLLRRGLADGVPISIGLSYHCATRFPDLGARRSAGESVTDIYRSHGIPDYFRKSTTIFTRRPTEDEASLLMQHPDQPVVVMQKTDVDAGGLPIGYSEAVWAGDRVQFTFDNQDEGPEAPESARGV</sequence>
<keyword evidence="2" id="KW-0238">DNA-binding</keyword>
<evidence type="ECO:0000256" key="2">
    <source>
        <dbReference type="ARBA" id="ARBA00023125"/>
    </source>
</evidence>
<dbReference type="InterPro" id="IPR011663">
    <property type="entry name" value="UTRA"/>
</dbReference>
<dbReference type="SUPFAM" id="SSF46785">
    <property type="entry name" value="Winged helix' DNA-binding domain"/>
    <property type="match status" value="1"/>
</dbReference>
<dbReference type="InterPro" id="IPR050679">
    <property type="entry name" value="Bact_HTH_transcr_reg"/>
</dbReference>
<name>A0A159Z5Q1_9RHOB</name>
<dbReference type="CDD" id="cd07377">
    <property type="entry name" value="WHTH_GntR"/>
    <property type="match status" value="1"/>
</dbReference>
<dbReference type="PROSITE" id="PS50949">
    <property type="entry name" value="HTH_GNTR"/>
    <property type="match status" value="1"/>
</dbReference>
<organism evidence="5 6">
    <name type="scientific">Frigidibacter mobilis</name>
    <dbReference type="NCBI Taxonomy" id="1335048"/>
    <lineage>
        <taxon>Bacteria</taxon>
        <taxon>Pseudomonadati</taxon>
        <taxon>Pseudomonadota</taxon>
        <taxon>Alphaproteobacteria</taxon>
        <taxon>Rhodobacterales</taxon>
        <taxon>Paracoccaceae</taxon>
        <taxon>Frigidibacter</taxon>
    </lineage>
</organism>
<evidence type="ECO:0000256" key="1">
    <source>
        <dbReference type="ARBA" id="ARBA00023015"/>
    </source>
</evidence>
<dbReference type="Gene3D" id="3.40.1410.10">
    <property type="entry name" value="Chorismate lyase-like"/>
    <property type="match status" value="1"/>
</dbReference>
<dbReference type="AlphaFoldDB" id="A0A159Z5Q1"/>
<dbReference type="GO" id="GO:0003677">
    <property type="term" value="F:DNA binding"/>
    <property type="evidence" value="ECO:0007669"/>
    <property type="project" value="UniProtKB-KW"/>
</dbReference>
<dbReference type="NCBIfam" id="TIGR02325">
    <property type="entry name" value="C_P_lyase_phnF"/>
    <property type="match status" value="1"/>
</dbReference>
<evidence type="ECO:0000313" key="6">
    <source>
        <dbReference type="Proteomes" id="UP000076128"/>
    </source>
</evidence>
<dbReference type="GO" id="GO:0003700">
    <property type="term" value="F:DNA-binding transcription factor activity"/>
    <property type="evidence" value="ECO:0007669"/>
    <property type="project" value="InterPro"/>
</dbReference>
<dbReference type="OrthoDB" id="5454556at2"/>
<feature type="domain" description="HTH gntR-type" evidence="4">
    <location>
        <begin position="3"/>
        <end position="71"/>
    </location>
</feature>
<dbReference type="InterPro" id="IPR012702">
    <property type="entry name" value="CP_lyase_PhnF"/>
</dbReference>
<evidence type="ECO:0000313" key="5">
    <source>
        <dbReference type="EMBL" id="AMY70601.1"/>
    </source>
</evidence>
<dbReference type="STRING" id="1335048.AKL17_3369"/>
<dbReference type="EMBL" id="CP012661">
    <property type="protein sequence ID" value="AMY70601.1"/>
    <property type="molecule type" value="Genomic_DNA"/>
</dbReference>